<evidence type="ECO:0000313" key="2">
    <source>
        <dbReference type="Proteomes" id="UP000054166"/>
    </source>
</evidence>
<organism evidence="1 2">
    <name type="scientific">Piloderma croceum (strain F 1598)</name>
    <dbReference type="NCBI Taxonomy" id="765440"/>
    <lineage>
        <taxon>Eukaryota</taxon>
        <taxon>Fungi</taxon>
        <taxon>Dikarya</taxon>
        <taxon>Basidiomycota</taxon>
        <taxon>Agaricomycotina</taxon>
        <taxon>Agaricomycetes</taxon>
        <taxon>Agaricomycetidae</taxon>
        <taxon>Atheliales</taxon>
        <taxon>Atheliaceae</taxon>
        <taxon>Piloderma</taxon>
    </lineage>
</organism>
<dbReference type="HOGENOM" id="CLU_1360886_0_0_1"/>
<dbReference type="InParanoid" id="A0A0C3GBU4"/>
<proteinExistence type="predicted"/>
<reference evidence="1 2" key="1">
    <citation type="submission" date="2014-04" db="EMBL/GenBank/DDBJ databases">
        <authorList>
            <consortium name="DOE Joint Genome Institute"/>
            <person name="Kuo A."/>
            <person name="Tarkka M."/>
            <person name="Buscot F."/>
            <person name="Kohler A."/>
            <person name="Nagy L.G."/>
            <person name="Floudas D."/>
            <person name="Copeland A."/>
            <person name="Barry K.W."/>
            <person name="Cichocki N."/>
            <person name="Veneault-Fourrey C."/>
            <person name="LaButti K."/>
            <person name="Lindquist E.A."/>
            <person name="Lipzen A."/>
            <person name="Lundell T."/>
            <person name="Morin E."/>
            <person name="Murat C."/>
            <person name="Sun H."/>
            <person name="Tunlid A."/>
            <person name="Henrissat B."/>
            <person name="Grigoriev I.V."/>
            <person name="Hibbett D.S."/>
            <person name="Martin F."/>
            <person name="Nordberg H.P."/>
            <person name="Cantor M.N."/>
            <person name="Hua S.X."/>
        </authorList>
    </citation>
    <scope>NUCLEOTIDE SEQUENCE [LARGE SCALE GENOMIC DNA]</scope>
    <source>
        <strain evidence="1 2">F 1598</strain>
    </source>
</reference>
<reference evidence="2" key="2">
    <citation type="submission" date="2015-01" db="EMBL/GenBank/DDBJ databases">
        <title>Evolutionary Origins and Diversification of the Mycorrhizal Mutualists.</title>
        <authorList>
            <consortium name="DOE Joint Genome Institute"/>
            <consortium name="Mycorrhizal Genomics Consortium"/>
            <person name="Kohler A."/>
            <person name="Kuo A."/>
            <person name="Nagy L.G."/>
            <person name="Floudas D."/>
            <person name="Copeland A."/>
            <person name="Barry K.W."/>
            <person name="Cichocki N."/>
            <person name="Veneault-Fourrey C."/>
            <person name="LaButti K."/>
            <person name="Lindquist E.A."/>
            <person name="Lipzen A."/>
            <person name="Lundell T."/>
            <person name="Morin E."/>
            <person name="Murat C."/>
            <person name="Riley R."/>
            <person name="Ohm R."/>
            <person name="Sun H."/>
            <person name="Tunlid A."/>
            <person name="Henrissat B."/>
            <person name="Grigoriev I.V."/>
            <person name="Hibbett D.S."/>
            <person name="Martin F."/>
        </authorList>
    </citation>
    <scope>NUCLEOTIDE SEQUENCE [LARGE SCALE GENOMIC DNA]</scope>
    <source>
        <strain evidence="2">F 1598</strain>
    </source>
</reference>
<accession>A0A0C3GBU4</accession>
<keyword evidence="2" id="KW-1185">Reference proteome</keyword>
<gene>
    <name evidence="1" type="ORF">PILCRDRAFT_3146</name>
</gene>
<evidence type="ECO:0000313" key="1">
    <source>
        <dbReference type="EMBL" id="KIM88091.1"/>
    </source>
</evidence>
<sequence>MLLRPAVTKLLTEQGADVNALKDSSTTTPTATATAIIVSFLVPLPFTPHPRMDIPLSSAPSMARAQVEPTSTADLLRDLLANQDRDLRERNRGDEVYVISFTLPGTYQYPLADLASVKSHASTGNVQGWAAIRTLDPPPSIFPNALDRVRSRSGSGNVPAFEEDVPAEGCNHNSQPTSMSFVGLDHAHHFNQLVHRFVQAN</sequence>
<name>A0A0C3GBU4_PILCF</name>
<protein>
    <submittedName>
        <fullName evidence="1">Uncharacterized protein</fullName>
    </submittedName>
</protein>
<dbReference type="Proteomes" id="UP000054166">
    <property type="component" value="Unassembled WGS sequence"/>
</dbReference>
<dbReference type="AlphaFoldDB" id="A0A0C3GBU4"/>
<dbReference type="EMBL" id="KN832977">
    <property type="protein sequence ID" value="KIM88091.1"/>
    <property type="molecule type" value="Genomic_DNA"/>
</dbReference>